<evidence type="ECO:0000256" key="5">
    <source>
        <dbReference type="ARBA" id="ARBA00022737"/>
    </source>
</evidence>
<keyword evidence="8" id="KW-0539">Nucleus</keyword>
<feature type="transmembrane region" description="Helical" evidence="11">
    <location>
        <begin position="1273"/>
        <end position="1293"/>
    </location>
</feature>
<feature type="transmembrane region" description="Helical" evidence="11">
    <location>
        <begin position="1506"/>
        <end position="1527"/>
    </location>
</feature>
<dbReference type="InterPro" id="IPR057646">
    <property type="entry name" value="WD40_WDHD1_1st"/>
</dbReference>
<dbReference type="InterPro" id="IPR048591">
    <property type="entry name" value="WDHD1/CFT4_hel"/>
</dbReference>
<dbReference type="OrthoDB" id="427368at2759"/>
<dbReference type="PROSITE" id="PS50850">
    <property type="entry name" value="MFS"/>
    <property type="match status" value="1"/>
</dbReference>
<gene>
    <name evidence="13" type="ORF">X777_09530</name>
</gene>
<feature type="transmembrane region" description="Helical" evidence="11">
    <location>
        <begin position="1365"/>
        <end position="1386"/>
    </location>
</feature>
<dbReference type="SUPFAM" id="SSF140856">
    <property type="entry name" value="USP8 N-terminal domain-like"/>
    <property type="match status" value="1"/>
</dbReference>
<feature type="repeat" description="WD" evidence="9">
    <location>
        <begin position="265"/>
        <end position="306"/>
    </location>
</feature>
<dbReference type="PANTHER" id="PTHR19932">
    <property type="entry name" value="WD REPEAT AND HMG-BOX DNA BINDING PROTEIN"/>
    <property type="match status" value="1"/>
</dbReference>
<proteinExistence type="predicted"/>
<dbReference type="SUPFAM" id="SSF50978">
    <property type="entry name" value="WD40 repeat-like"/>
    <property type="match status" value="1"/>
</dbReference>
<dbReference type="GO" id="GO:0016579">
    <property type="term" value="P:protein deubiquitination"/>
    <property type="evidence" value="ECO:0007669"/>
    <property type="project" value="UniProtKB-ARBA"/>
</dbReference>
<keyword evidence="3 9" id="KW-0853">WD repeat</keyword>
<feature type="domain" description="Major facilitator superfamily (MFS) profile" evidence="12">
    <location>
        <begin position="1075"/>
        <end position="1532"/>
    </location>
</feature>
<dbReference type="InterPro" id="IPR019775">
    <property type="entry name" value="WD40_repeat_CS"/>
</dbReference>
<dbReference type="Gene3D" id="1.20.1250.20">
    <property type="entry name" value="MFS general substrate transporter like domains"/>
    <property type="match status" value="1"/>
</dbReference>
<keyword evidence="5" id="KW-0677">Repeat</keyword>
<dbReference type="InterPro" id="IPR020846">
    <property type="entry name" value="MFS_dom"/>
</dbReference>
<dbReference type="InterPro" id="IPR001680">
    <property type="entry name" value="WD40_rpt"/>
</dbReference>
<evidence type="ECO:0000256" key="3">
    <source>
        <dbReference type="ARBA" id="ARBA00022574"/>
    </source>
</evidence>
<sequence>MPNGANLGYICVNDLVKHARVNCAGKKPRSVYQRLPTMRQKFEMAKKNGDYKTAYILLKRWLDTVKWLKKTQDYKDRKSIYSTNMTVDQVSGMKNILADLRQKLEIRCEHSSRKHNDAVEKMEVDRYLIIDVRQKAHYDGSKIMFDKCINIPQSEIKPGRGLITCGCDGDVRSWLNLMDDDPITSCISEQAITAISKDGKIFVGNDNNTVQILTYPDLDKEGIVTRFSAPVSALATAKDSNLIVSGACDMRIQVTNINTSDSIELEGHEAPILGLTLDPKEEFVASSSADGSIRVWNIKDKRTVHVWNNTVPKCNSFFTAKSYCTPSFKCTDGSYLAYPSNKDIVIVERLSWKELYRLKCPNLKTELSICKFSECGAYIAASSLYGEIVVWNVETKEVIGHLEHEQDTKITALAWHIDHSNEIAFCDAMGKLGCVDVISSDNLGHNLVIADSEKNEDLMENNLALSDDDDGENVISLGKIKASVSLEDDQKSHSDAGSEKSPDDAKTFVPNVKLQSPFQPGSTPSHLLSYFMMWNDVGMVRCFSSEDGEECSIEVEFHDAAVHRSMHINNYLRHSMAALSTQALALSCTASEDSPSKIVVIALQGWGSGNKEWSLDLPEGEESECLAVGDNFVAVATSRRNLRIFMIGGTQREILALPGPVIAMNSLGSHLVIAYHAGIGPAGDQNINLMIIQIQGVHIRSKTLSLPLSPTSDLMWLGLSEACSPTVVDSEDIVRIYDKASCQWRVLCDVNAQGKGKADHFFVIGVSERERNMRCILCKGSYYPPTTPRPIIIEVPLSIPLCEPEGDKTEKERKLWNIGSNPLDETEALLTLIALACRSDLEYRAVDICEQIASTRTIDLAIRYATRVNKMALAKKLETIADAKSTVFNGSKREENTVNHSESIVSDDNFDINTQEEDNVPLPAIKTPEVEIKPLAMNQMLKRVNPFLKAENTPLSPRGLAGLNSIPEKPEKSPLIKSPLMRTTKSKSKTESKEESFIKWYAKNKKNLQEEFPDMIDGELLKIGLTRYKGETRPSNADNTTESPGLLKKRKLSSLVPLDMVQEAMGSMGPWHIVIAVALSLVKFPVAWHQLSIVFLAPPTNFSCIEPLSTTNESMIMKCEVDVGNGTMEKCTAFRYDKRIFRESIITQWDLVCDREQLSNFAQSCTMFGVLVGNLIFSVMADRIGRKKPLMIAIALQSVTGFASAFAPWYELFLVLKFLCAVTTGGTMLVSFVLLMEIVGIEWRSIISVLFHVPFLLGHLMNPLISYLTLTWYGFQMAVSIPSIFLLAYYWIIPESPRWLLAMGKPRQAGQILQKAAGRNKIPLENVKLALEAYENQAATRLAKSKEKYNITHLFRTPNLRLKTLCIAINWFMCGSCFFGLVQYVGHIDGNIFINVAVSAAMELPGTIIVLLLISRVSRLKILIGGNVLSGVSLLLITLVTNANIRVFLASLGLVGMAISFPTVYLYSSEVFPTVVRNVGVGLGSISARIGSMIAPYIATMGTIQAWLPPVVFGIGPIIGAVLCLLLPETMNCELPETIEDGENFGKYGCCIK</sequence>
<organism evidence="13 14">
    <name type="scientific">Ooceraea biroi</name>
    <name type="common">Clonal raider ant</name>
    <name type="synonym">Cerapachys biroi</name>
    <dbReference type="NCBI Taxonomy" id="2015173"/>
    <lineage>
        <taxon>Eukaryota</taxon>
        <taxon>Metazoa</taxon>
        <taxon>Ecdysozoa</taxon>
        <taxon>Arthropoda</taxon>
        <taxon>Hexapoda</taxon>
        <taxon>Insecta</taxon>
        <taxon>Pterygota</taxon>
        <taxon>Neoptera</taxon>
        <taxon>Endopterygota</taxon>
        <taxon>Hymenoptera</taxon>
        <taxon>Apocrita</taxon>
        <taxon>Aculeata</taxon>
        <taxon>Formicoidea</taxon>
        <taxon>Formicidae</taxon>
        <taxon>Dorylinae</taxon>
        <taxon>Ooceraea</taxon>
    </lineage>
</organism>
<dbReference type="PANTHER" id="PTHR19932:SF10">
    <property type="entry name" value="WD REPEAT AND HMG-BOX DNA-BINDING PROTEIN 1"/>
    <property type="match status" value="1"/>
</dbReference>
<feature type="transmembrane region" description="Helical" evidence="11">
    <location>
        <begin position="1392"/>
        <end position="1415"/>
    </location>
</feature>
<comment type="subcellular location">
    <subcellularLocation>
        <location evidence="2">Membrane</location>
        <topology evidence="2">Multi-pass membrane protein</topology>
    </subcellularLocation>
    <subcellularLocation>
        <location evidence="1">Nucleus</location>
    </subcellularLocation>
</comment>
<feature type="transmembrane region" description="Helical" evidence="11">
    <location>
        <begin position="1216"/>
        <end position="1236"/>
    </location>
</feature>
<feature type="transmembrane region" description="Helical" evidence="11">
    <location>
        <begin position="1447"/>
        <end position="1467"/>
    </location>
</feature>
<evidence type="ECO:0000256" key="10">
    <source>
        <dbReference type="SAM" id="MobiDB-lite"/>
    </source>
</evidence>
<dbReference type="PROSITE" id="PS50294">
    <property type="entry name" value="WD_REPEATS_REGION"/>
    <property type="match status" value="1"/>
</dbReference>
<dbReference type="SMART" id="SM00320">
    <property type="entry name" value="WD40"/>
    <property type="match status" value="4"/>
</dbReference>
<keyword evidence="7 11" id="KW-0472">Membrane</keyword>
<dbReference type="GO" id="GO:0016020">
    <property type="term" value="C:membrane"/>
    <property type="evidence" value="ECO:0007669"/>
    <property type="project" value="UniProtKB-SubCell"/>
</dbReference>
<dbReference type="InterPro" id="IPR036259">
    <property type="entry name" value="MFS_trans_sf"/>
</dbReference>
<evidence type="ECO:0000313" key="14">
    <source>
        <dbReference type="Proteomes" id="UP000053097"/>
    </source>
</evidence>
<accession>A0A026W714</accession>
<keyword evidence="4 11" id="KW-0812">Transmembrane</keyword>
<evidence type="ECO:0000256" key="6">
    <source>
        <dbReference type="ARBA" id="ARBA00022989"/>
    </source>
</evidence>
<evidence type="ECO:0000256" key="7">
    <source>
        <dbReference type="ARBA" id="ARBA00023136"/>
    </source>
</evidence>
<dbReference type="GO" id="GO:0000278">
    <property type="term" value="P:mitotic cell cycle"/>
    <property type="evidence" value="ECO:0007669"/>
    <property type="project" value="TreeGrafter"/>
</dbReference>
<feature type="transmembrane region" description="Helical" evidence="11">
    <location>
        <begin position="1479"/>
        <end position="1500"/>
    </location>
</feature>
<dbReference type="InterPro" id="IPR022100">
    <property type="entry name" value="WDHD1/CFT4_beta-prop_2nd"/>
</dbReference>
<feature type="transmembrane region" description="Helical" evidence="11">
    <location>
        <begin position="1190"/>
        <end position="1210"/>
    </location>
</feature>
<dbReference type="Proteomes" id="UP000053097">
    <property type="component" value="Unassembled WGS sequence"/>
</dbReference>
<dbReference type="STRING" id="2015173.A0A026W714"/>
<dbReference type="GO" id="GO:0006281">
    <property type="term" value="P:DNA repair"/>
    <property type="evidence" value="ECO:0007669"/>
    <property type="project" value="TreeGrafter"/>
</dbReference>
<evidence type="ECO:0000256" key="2">
    <source>
        <dbReference type="ARBA" id="ARBA00004141"/>
    </source>
</evidence>
<feature type="transmembrane region" description="Helical" evidence="11">
    <location>
        <begin position="1161"/>
        <end position="1181"/>
    </location>
</feature>
<reference evidence="13 14" key="1">
    <citation type="journal article" date="2014" name="Curr. Biol.">
        <title>The genome of the clonal raider ant Cerapachys biroi.</title>
        <authorList>
            <person name="Oxley P.R."/>
            <person name="Ji L."/>
            <person name="Fetter-Pruneda I."/>
            <person name="McKenzie S.K."/>
            <person name="Li C."/>
            <person name="Hu H."/>
            <person name="Zhang G."/>
            <person name="Kronauer D.J."/>
        </authorList>
    </citation>
    <scope>NUCLEOTIDE SEQUENCE [LARGE SCALE GENOMIC DNA]</scope>
</reference>
<evidence type="ECO:0000256" key="1">
    <source>
        <dbReference type="ARBA" id="ARBA00004123"/>
    </source>
</evidence>
<evidence type="ECO:0000259" key="12">
    <source>
        <dbReference type="PROSITE" id="PS50850"/>
    </source>
</evidence>
<evidence type="ECO:0000256" key="8">
    <source>
        <dbReference type="ARBA" id="ARBA00023242"/>
    </source>
</evidence>
<keyword evidence="13" id="KW-0238">DNA-binding</keyword>
<feature type="region of interest" description="Disordered" evidence="10">
    <location>
        <begin position="486"/>
        <end position="507"/>
    </location>
</feature>
<dbReference type="GO" id="GO:0003682">
    <property type="term" value="F:chromatin binding"/>
    <property type="evidence" value="ECO:0007669"/>
    <property type="project" value="TreeGrafter"/>
</dbReference>
<dbReference type="InterPro" id="IPR036322">
    <property type="entry name" value="WD40_repeat_dom_sf"/>
</dbReference>
<protein>
    <submittedName>
        <fullName evidence="13">WD repeat and HMG-box DNA-binding protein</fullName>
    </submittedName>
</protein>
<dbReference type="InterPro" id="IPR015063">
    <property type="entry name" value="USP8_dimer"/>
</dbReference>
<dbReference type="SUPFAM" id="SSF103473">
    <property type="entry name" value="MFS general substrate transporter"/>
    <property type="match status" value="1"/>
</dbReference>
<dbReference type="PROSITE" id="PS00678">
    <property type="entry name" value="WD_REPEATS_1"/>
    <property type="match status" value="1"/>
</dbReference>
<name>A0A026W714_OOCBI</name>
<feature type="compositionally biased region" description="Basic and acidic residues" evidence="10">
    <location>
        <begin position="488"/>
        <end position="506"/>
    </location>
</feature>
<dbReference type="Gene3D" id="2.130.10.10">
    <property type="entry name" value="YVTN repeat-like/Quinoprotein amine dehydrogenase"/>
    <property type="match status" value="2"/>
</dbReference>
<dbReference type="InterPro" id="IPR005828">
    <property type="entry name" value="MFS_sugar_transport-like"/>
</dbReference>
<dbReference type="GO" id="GO:0003677">
    <property type="term" value="F:DNA binding"/>
    <property type="evidence" value="ECO:0007669"/>
    <property type="project" value="UniProtKB-KW"/>
</dbReference>
<evidence type="ECO:0000256" key="4">
    <source>
        <dbReference type="ARBA" id="ARBA00022692"/>
    </source>
</evidence>
<dbReference type="Pfam" id="PF08969">
    <property type="entry name" value="USP8_dimer"/>
    <property type="match status" value="1"/>
</dbReference>
<dbReference type="Pfam" id="PF20946">
    <property type="entry name" value="Ctf4_C"/>
    <property type="match status" value="1"/>
</dbReference>
<dbReference type="GO" id="GO:0006261">
    <property type="term" value="P:DNA-templated DNA replication"/>
    <property type="evidence" value="ECO:0007669"/>
    <property type="project" value="TreeGrafter"/>
</dbReference>
<dbReference type="Pfam" id="PF24817">
    <property type="entry name" value="WD40_WDHD1_1st"/>
    <property type="match status" value="1"/>
</dbReference>
<dbReference type="EMBL" id="KK107372">
    <property type="protein sequence ID" value="EZA51773.1"/>
    <property type="molecule type" value="Genomic_DNA"/>
</dbReference>
<dbReference type="GO" id="GO:0043596">
    <property type="term" value="C:nuclear replication fork"/>
    <property type="evidence" value="ECO:0007669"/>
    <property type="project" value="TreeGrafter"/>
</dbReference>
<dbReference type="PROSITE" id="PS50082">
    <property type="entry name" value="WD_REPEATS_2"/>
    <property type="match status" value="1"/>
</dbReference>
<dbReference type="CDD" id="cd17317">
    <property type="entry name" value="MFS_SLC22"/>
    <property type="match status" value="1"/>
</dbReference>
<evidence type="ECO:0000256" key="11">
    <source>
        <dbReference type="SAM" id="Phobius"/>
    </source>
</evidence>
<dbReference type="GO" id="GO:0022857">
    <property type="term" value="F:transmembrane transporter activity"/>
    <property type="evidence" value="ECO:0007669"/>
    <property type="project" value="InterPro"/>
</dbReference>
<dbReference type="Pfam" id="PF12341">
    <property type="entry name" value="Mcl1_mid"/>
    <property type="match status" value="1"/>
</dbReference>
<keyword evidence="6 11" id="KW-1133">Transmembrane helix</keyword>
<dbReference type="Gene3D" id="1.20.58.80">
    <property type="entry name" value="Phosphotransferase system, lactose/cellobiose-type IIA subunit"/>
    <property type="match status" value="1"/>
</dbReference>
<dbReference type="OMA" id="TNESMIM"/>
<keyword evidence="14" id="KW-1185">Reference proteome</keyword>
<evidence type="ECO:0000313" key="13">
    <source>
        <dbReference type="EMBL" id="EZA51773.1"/>
    </source>
</evidence>
<dbReference type="Pfam" id="PF00083">
    <property type="entry name" value="Sugar_tr"/>
    <property type="match status" value="1"/>
</dbReference>
<evidence type="ECO:0000256" key="9">
    <source>
        <dbReference type="PROSITE-ProRule" id="PRU00221"/>
    </source>
</evidence>
<dbReference type="InterPro" id="IPR015943">
    <property type="entry name" value="WD40/YVTN_repeat-like_dom_sf"/>
</dbReference>
<feature type="transmembrane region" description="Helical" evidence="11">
    <location>
        <begin position="1422"/>
        <end position="1441"/>
    </location>
</feature>
<feature type="transmembrane region" description="Helical" evidence="11">
    <location>
        <begin position="1243"/>
        <end position="1261"/>
    </location>
</feature>